<dbReference type="PROSITE" id="PS00065">
    <property type="entry name" value="D_2_HYDROXYACID_DH_1"/>
    <property type="match status" value="1"/>
</dbReference>
<accession>A0A075K579</accession>
<feature type="domain" description="ACT" evidence="13">
    <location>
        <begin position="339"/>
        <end position="410"/>
    </location>
</feature>
<evidence type="ECO:0000256" key="2">
    <source>
        <dbReference type="ARBA" id="ARBA00005216"/>
    </source>
</evidence>
<organism evidence="14 15">
    <name type="scientific">Dyella japonica A8</name>
    <dbReference type="NCBI Taxonomy" id="1217721"/>
    <lineage>
        <taxon>Bacteria</taxon>
        <taxon>Pseudomonadati</taxon>
        <taxon>Pseudomonadota</taxon>
        <taxon>Gammaproteobacteria</taxon>
        <taxon>Lysobacterales</taxon>
        <taxon>Rhodanobacteraceae</taxon>
        <taxon>Dyella</taxon>
    </lineage>
</organism>
<name>A0A075K579_9GAMM</name>
<dbReference type="Proteomes" id="UP000027987">
    <property type="component" value="Chromosome"/>
</dbReference>
<dbReference type="GO" id="GO:0006564">
    <property type="term" value="P:L-serine biosynthetic process"/>
    <property type="evidence" value="ECO:0007669"/>
    <property type="project" value="UniProtKB-ARBA"/>
</dbReference>
<evidence type="ECO:0000313" key="14">
    <source>
        <dbReference type="EMBL" id="AIF47333.1"/>
    </source>
</evidence>
<comment type="catalytic activity">
    <reaction evidence="10">
        <text>(R)-2-hydroxyglutarate + NAD(+) = 2-oxoglutarate + NADH + H(+)</text>
        <dbReference type="Rhea" id="RHEA:49612"/>
        <dbReference type="ChEBI" id="CHEBI:15378"/>
        <dbReference type="ChEBI" id="CHEBI:15801"/>
        <dbReference type="ChEBI" id="CHEBI:16810"/>
        <dbReference type="ChEBI" id="CHEBI:57540"/>
        <dbReference type="ChEBI" id="CHEBI:57945"/>
        <dbReference type="EC" id="1.1.1.399"/>
    </reaction>
</comment>
<dbReference type="CDD" id="cd04901">
    <property type="entry name" value="ACT_3PGDH"/>
    <property type="match status" value="1"/>
</dbReference>
<dbReference type="NCBIfam" id="NF008759">
    <property type="entry name" value="PRK11790.1"/>
    <property type="match status" value="1"/>
</dbReference>
<dbReference type="Pfam" id="PF02826">
    <property type="entry name" value="2-Hacid_dh_C"/>
    <property type="match status" value="1"/>
</dbReference>
<dbReference type="InterPro" id="IPR050418">
    <property type="entry name" value="D-iso_2-hydroxyacid_DH_PdxB"/>
</dbReference>
<proteinExistence type="inferred from homology"/>
<dbReference type="InterPro" id="IPR029752">
    <property type="entry name" value="D-isomer_DH_CS1"/>
</dbReference>
<evidence type="ECO:0000256" key="9">
    <source>
        <dbReference type="ARBA" id="ARBA00030455"/>
    </source>
</evidence>
<evidence type="ECO:0000256" key="8">
    <source>
        <dbReference type="ARBA" id="ARBA00023027"/>
    </source>
</evidence>
<evidence type="ECO:0000256" key="7">
    <source>
        <dbReference type="ARBA" id="ARBA00023002"/>
    </source>
</evidence>
<dbReference type="InterPro" id="IPR054480">
    <property type="entry name" value="AHAS_small-like_ACT"/>
</dbReference>
<keyword evidence="8" id="KW-0520">NAD</keyword>
<evidence type="ECO:0000313" key="15">
    <source>
        <dbReference type="Proteomes" id="UP000027987"/>
    </source>
</evidence>
<dbReference type="GO" id="GO:0004617">
    <property type="term" value="F:phosphoglycerate dehydrogenase activity"/>
    <property type="evidence" value="ECO:0007669"/>
    <property type="project" value="UniProtKB-EC"/>
</dbReference>
<dbReference type="EC" id="1.1.1.399" evidence="4"/>
<keyword evidence="15" id="KW-1185">Reference proteome</keyword>
<dbReference type="EMBL" id="CP008884">
    <property type="protein sequence ID" value="AIF47333.1"/>
    <property type="molecule type" value="Genomic_DNA"/>
</dbReference>
<comment type="function">
    <text evidence="1">Catalyzes the reversible oxidation of 3-phospho-D-glycerate to 3-phosphonooxypyruvate, the first step of the phosphorylated L-serine biosynthesis pathway. Also catalyzes the reversible oxidation of 2-hydroxyglutarate to 2-oxoglutarate.</text>
</comment>
<dbReference type="InterPro" id="IPR045865">
    <property type="entry name" value="ACT-like_dom_sf"/>
</dbReference>
<dbReference type="AlphaFoldDB" id="A0A075K579"/>
<dbReference type="PROSITE" id="PS00671">
    <property type="entry name" value="D_2_HYDROXYACID_DH_3"/>
    <property type="match status" value="1"/>
</dbReference>
<evidence type="ECO:0000256" key="10">
    <source>
        <dbReference type="ARBA" id="ARBA00048126"/>
    </source>
</evidence>
<dbReference type="InterPro" id="IPR006139">
    <property type="entry name" value="D-isomer_2_OHA_DH_cat_dom"/>
</dbReference>
<dbReference type="UniPathway" id="UPA00135">
    <property type="reaction ID" value="UER00196"/>
</dbReference>
<dbReference type="PANTHER" id="PTHR43761">
    <property type="entry name" value="D-ISOMER SPECIFIC 2-HYDROXYACID DEHYDROGENASE FAMILY PROTEIN (AFU_ORTHOLOGUE AFUA_1G13630)"/>
    <property type="match status" value="1"/>
</dbReference>
<dbReference type="PANTHER" id="PTHR43761:SF1">
    <property type="entry name" value="D-ISOMER SPECIFIC 2-HYDROXYACID DEHYDROGENASE CATALYTIC DOMAIN-CONTAINING PROTEIN-RELATED"/>
    <property type="match status" value="1"/>
</dbReference>
<dbReference type="InterPro" id="IPR036291">
    <property type="entry name" value="NAD(P)-bd_dom_sf"/>
</dbReference>
<evidence type="ECO:0000256" key="12">
    <source>
        <dbReference type="RuleBase" id="RU003719"/>
    </source>
</evidence>
<dbReference type="STRING" id="1217721.HY57_08635"/>
<sequence length="410" mass="44282">MKTSFPKQDIKVLLLEGVSRSAVESFHRAGYSQIEYHEKALPEADLKARIAEAHIVGIRSRTHLTDEVLQQAKRLIAVGCFCIGTNQVDLASAQRLGIPVFNAPYSNTRSVAELVIAETIMLLRGIPQKNALCHRGGWTKSAAGSFEVRDKVLGIVGYGHIGTQVGVLAESLGMRVIFYDIESKLSLGNARAADSLEDLLERADVVTLHVPETPSTRLMIGTRELSHMRKGSVLINASRGTVVDIDALAAALRSEHLAGAAVDVFPAEPKGNDDPFVSPLVGMDNVILTPHIGGSTLEAQDNIGIEVAAKLVRYSDNGSTLSAVNFPEVSLPEHPRSRRLLHIHRNVPGVLSRINELFSAGNINIDAQFLQTDSEVGYVVIDVAADEKQSAALKDQLAAIPGTLRSRVLY</sequence>
<evidence type="ECO:0000256" key="1">
    <source>
        <dbReference type="ARBA" id="ARBA00003800"/>
    </source>
</evidence>
<dbReference type="Gene3D" id="3.30.70.260">
    <property type="match status" value="1"/>
</dbReference>
<evidence type="ECO:0000256" key="3">
    <source>
        <dbReference type="ARBA" id="ARBA00005854"/>
    </source>
</evidence>
<dbReference type="GO" id="GO:0047545">
    <property type="term" value="F:(S)-2-hydroxyglutarate dehydrogenase activity"/>
    <property type="evidence" value="ECO:0007669"/>
    <property type="project" value="UniProtKB-ARBA"/>
</dbReference>
<evidence type="ECO:0000256" key="6">
    <source>
        <dbReference type="ARBA" id="ARBA00021582"/>
    </source>
</evidence>
<dbReference type="CDD" id="cd12176">
    <property type="entry name" value="PGDH_3"/>
    <property type="match status" value="1"/>
</dbReference>
<evidence type="ECO:0000259" key="13">
    <source>
        <dbReference type="PROSITE" id="PS51671"/>
    </source>
</evidence>
<dbReference type="InterPro" id="IPR006140">
    <property type="entry name" value="D-isomer_DH_NAD-bd"/>
</dbReference>
<comment type="pathway">
    <text evidence="2">Amino-acid biosynthesis; L-serine biosynthesis; L-serine from 3-phospho-D-glycerate: step 1/3.</text>
</comment>
<dbReference type="HOGENOM" id="CLU_019796_9_2_6"/>
<dbReference type="SUPFAM" id="SSF51735">
    <property type="entry name" value="NAD(P)-binding Rossmann-fold domains"/>
    <property type="match status" value="1"/>
</dbReference>
<dbReference type="PROSITE" id="PS00670">
    <property type="entry name" value="D_2_HYDROXYACID_DH_2"/>
    <property type="match status" value="1"/>
</dbReference>
<dbReference type="FunFam" id="3.40.50.720:FF:000041">
    <property type="entry name" value="D-3-phosphoglycerate dehydrogenase"/>
    <property type="match status" value="1"/>
</dbReference>
<dbReference type="GO" id="GO:0051287">
    <property type="term" value="F:NAD binding"/>
    <property type="evidence" value="ECO:0007669"/>
    <property type="project" value="InterPro"/>
</dbReference>
<dbReference type="Pfam" id="PF22629">
    <property type="entry name" value="ACT_AHAS_ss"/>
    <property type="match status" value="1"/>
</dbReference>
<dbReference type="EC" id="1.1.1.95" evidence="5"/>
<evidence type="ECO:0000256" key="5">
    <source>
        <dbReference type="ARBA" id="ARBA00013143"/>
    </source>
</evidence>
<dbReference type="SUPFAM" id="SSF55021">
    <property type="entry name" value="ACT-like"/>
    <property type="match status" value="1"/>
</dbReference>
<dbReference type="SUPFAM" id="SSF52283">
    <property type="entry name" value="Formate/glycerate dehydrogenase catalytic domain-like"/>
    <property type="match status" value="1"/>
</dbReference>
<dbReference type="InterPro" id="IPR002912">
    <property type="entry name" value="ACT_dom"/>
</dbReference>
<dbReference type="OrthoDB" id="9805416at2"/>
<evidence type="ECO:0000256" key="11">
    <source>
        <dbReference type="ARBA" id="ARBA00048731"/>
    </source>
</evidence>
<evidence type="ECO:0000256" key="4">
    <source>
        <dbReference type="ARBA" id="ARBA00013001"/>
    </source>
</evidence>
<dbReference type="Gene3D" id="3.40.50.720">
    <property type="entry name" value="NAD(P)-binding Rossmann-like Domain"/>
    <property type="match status" value="2"/>
</dbReference>
<gene>
    <name evidence="14" type="ORF">HY57_08635</name>
</gene>
<dbReference type="RefSeq" id="WP_019467406.1">
    <property type="nucleotide sequence ID" value="NZ_ALOY01000183.1"/>
</dbReference>
<keyword evidence="7 12" id="KW-0560">Oxidoreductase</keyword>
<comment type="similarity">
    <text evidence="3 12">Belongs to the D-isomer specific 2-hydroxyacid dehydrogenase family.</text>
</comment>
<protein>
    <recommendedName>
        <fullName evidence="6">D-3-phosphoglycerate dehydrogenase</fullName>
        <ecNumber evidence="4">1.1.1.399</ecNumber>
        <ecNumber evidence="5">1.1.1.95</ecNumber>
    </recommendedName>
    <alternativeName>
        <fullName evidence="9">2-oxoglutarate reductase</fullName>
    </alternativeName>
</protein>
<reference evidence="14 15" key="1">
    <citation type="submission" date="2014-07" db="EMBL/GenBank/DDBJ databases">
        <title>Complete Genome Sequence of Dyella japonica Strain A8 Isolated from Malaysian Tropical Soil.</title>
        <authorList>
            <person name="Hui R.K.H."/>
            <person name="Chen J.-W."/>
            <person name="Chan K.-G."/>
            <person name="Leung F.C.C."/>
        </authorList>
    </citation>
    <scope>NUCLEOTIDE SEQUENCE [LARGE SCALE GENOMIC DNA]</scope>
    <source>
        <strain evidence="14 15">A8</strain>
    </source>
</reference>
<dbReference type="InterPro" id="IPR029753">
    <property type="entry name" value="D-isomer_DH_CS"/>
</dbReference>
<comment type="catalytic activity">
    <reaction evidence="11">
        <text>(2R)-3-phosphoglycerate + NAD(+) = 3-phosphooxypyruvate + NADH + H(+)</text>
        <dbReference type="Rhea" id="RHEA:12641"/>
        <dbReference type="ChEBI" id="CHEBI:15378"/>
        <dbReference type="ChEBI" id="CHEBI:18110"/>
        <dbReference type="ChEBI" id="CHEBI:57540"/>
        <dbReference type="ChEBI" id="CHEBI:57945"/>
        <dbReference type="ChEBI" id="CHEBI:58272"/>
        <dbReference type="EC" id="1.1.1.95"/>
    </reaction>
</comment>
<dbReference type="PATRIC" id="fig|1217721.7.peg.1789"/>
<dbReference type="KEGG" id="dja:HY57_08635"/>
<dbReference type="Pfam" id="PF00389">
    <property type="entry name" value="2-Hacid_dh"/>
    <property type="match status" value="1"/>
</dbReference>
<dbReference type="PROSITE" id="PS51671">
    <property type="entry name" value="ACT"/>
    <property type="match status" value="1"/>
</dbReference>